<dbReference type="Proteomes" id="UP000015241">
    <property type="component" value="Unassembled WGS sequence"/>
</dbReference>
<evidence type="ECO:0000313" key="2">
    <source>
        <dbReference type="EMBL" id="EPS94450.1"/>
    </source>
</evidence>
<gene>
    <name evidence="2" type="ORF">FOMPIDRAFT_93766</name>
</gene>
<name>S8EXZ1_FOMSC</name>
<keyword evidence="1" id="KW-0812">Transmembrane</keyword>
<proteinExistence type="predicted"/>
<feature type="transmembrane region" description="Helical" evidence="1">
    <location>
        <begin position="12"/>
        <end position="34"/>
    </location>
</feature>
<keyword evidence="1" id="KW-0472">Membrane</keyword>
<keyword evidence="3" id="KW-1185">Reference proteome</keyword>
<evidence type="ECO:0000313" key="3">
    <source>
        <dbReference type="Proteomes" id="UP000015241"/>
    </source>
</evidence>
<dbReference type="AlphaFoldDB" id="S8EXZ1"/>
<sequence length="136" mass="15371">MKREADRLNIKASLALLLLRDGTIYFVALRTLNIEHIVVVFSTRNVVYVTIFLIPIPSLLTSRFLLKLRHANETTNDIRLAYKSSLDSAFLSSYHAKRESFMDMDGAVWTEYASYEFRDPVEGEVEGAGAGRRGAP</sequence>
<reference evidence="2 3" key="1">
    <citation type="journal article" date="2012" name="Science">
        <title>The Paleozoic origin of enzymatic lignin decomposition reconstructed from 31 fungal genomes.</title>
        <authorList>
            <person name="Floudas D."/>
            <person name="Binder M."/>
            <person name="Riley R."/>
            <person name="Barry K."/>
            <person name="Blanchette R.A."/>
            <person name="Henrissat B."/>
            <person name="Martinez A.T."/>
            <person name="Otillar R."/>
            <person name="Spatafora J.W."/>
            <person name="Yadav J.S."/>
            <person name="Aerts A."/>
            <person name="Benoit I."/>
            <person name="Boyd A."/>
            <person name="Carlson A."/>
            <person name="Copeland A."/>
            <person name="Coutinho P.M."/>
            <person name="de Vries R.P."/>
            <person name="Ferreira P."/>
            <person name="Findley K."/>
            <person name="Foster B."/>
            <person name="Gaskell J."/>
            <person name="Glotzer D."/>
            <person name="Gorecki P."/>
            <person name="Heitman J."/>
            <person name="Hesse C."/>
            <person name="Hori C."/>
            <person name="Igarashi K."/>
            <person name="Jurgens J.A."/>
            <person name="Kallen N."/>
            <person name="Kersten P."/>
            <person name="Kohler A."/>
            <person name="Kuees U."/>
            <person name="Kumar T.K.A."/>
            <person name="Kuo A."/>
            <person name="LaButti K."/>
            <person name="Larrondo L.F."/>
            <person name="Lindquist E."/>
            <person name="Ling A."/>
            <person name="Lombard V."/>
            <person name="Lucas S."/>
            <person name="Lundell T."/>
            <person name="Martin R."/>
            <person name="McLaughlin D.J."/>
            <person name="Morgenstern I."/>
            <person name="Morin E."/>
            <person name="Murat C."/>
            <person name="Nagy L.G."/>
            <person name="Nolan M."/>
            <person name="Ohm R.A."/>
            <person name="Patyshakuliyeva A."/>
            <person name="Rokas A."/>
            <person name="Ruiz-Duenas F.J."/>
            <person name="Sabat G."/>
            <person name="Salamov A."/>
            <person name="Samejima M."/>
            <person name="Schmutz J."/>
            <person name="Slot J.C."/>
            <person name="St John F."/>
            <person name="Stenlid J."/>
            <person name="Sun H."/>
            <person name="Sun S."/>
            <person name="Syed K."/>
            <person name="Tsang A."/>
            <person name="Wiebenga A."/>
            <person name="Young D."/>
            <person name="Pisabarro A."/>
            <person name="Eastwood D.C."/>
            <person name="Martin F."/>
            <person name="Cullen D."/>
            <person name="Grigoriev I.V."/>
            <person name="Hibbett D.S."/>
        </authorList>
    </citation>
    <scope>NUCLEOTIDE SEQUENCE</scope>
    <source>
        <strain evidence="3">FP-58527</strain>
    </source>
</reference>
<protein>
    <submittedName>
        <fullName evidence="2">Uncharacterized protein</fullName>
    </submittedName>
</protein>
<dbReference type="OrthoDB" id="2758490at2759"/>
<organism evidence="2 3">
    <name type="scientific">Fomitopsis schrenkii</name>
    <name type="common">Brown rot fungus</name>
    <dbReference type="NCBI Taxonomy" id="2126942"/>
    <lineage>
        <taxon>Eukaryota</taxon>
        <taxon>Fungi</taxon>
        <taxon>Dikarya</taxon>
        <taxon>Basidiomycota</taxon>
        <taxon>Agaricomycotina</taxon>
        <taxon>Agaricomycetes</taxon>
        <taxon>Polyporales</taxon>
        <taxon>Fomitopsis</taxon>
    </lineage>
</organism>
<dbReference type="EMBL" id="KE504232">
    <property type="protein sequence ID" value="EPS94450.1"/>
    <property type="molecule type" value="Genomic_DNA"/>
</dbReference>
<keyword evidence="1" id="KW-1133">Transmembrane helix</keyword>
<accession>S8EXZ1</accession>
<evidence type="ECO:0000256" key="1">
    <source>
        <dbReference type="SAM" id="Phobius"/>
    </source>
</evidence>
<dbReference type="HOGENOM" id="CLU_1875475_0_0_1"/>
<feature type="transmembrane region" description="Helical" evidence="1">
    <location>
        <begin position="46"/>
        <end position="66"/>
    </location>
</feature>
<dbReference type="InParanoid" id="S8EXZ1"/>